<dbReference type="AlphaFoldDB" id="A0A2P2QJX6"/>
<sequence length="18" mass="2115">MLLDMILPSKHLNYILIS</sequence>
<dbReference type="EMBL" id="GGEC01086808">
    <property type="protein sequence ID" value="MBX67292.1"/>
    <property type="molecule type" value="Transcribed_RNA"/>
</dbReference>
<reference evidence="1" key="1">
    <citation type="submission" date="2018-02" db="EMBL/GenBank/DDBJ databases">
        <title>Rhizophora mucronata_Transcriptome.</title>
        <authorList>
            <person name="Meera S.P."/>
            <person name="Sreeshan A."/>
            <person name="Augustine A."/>
        </authorList>
    </citation>
    <scope>NUCLEOTIDE SEQUENCE</scope>
    <source>
        <tissue evidence="1">Leaf</tissue>
    </source>
</reference>
<organism evidence="1">
    <name type="scientific">Rhizophora mucronata</name>
    <name type="common">Asiatic mangrove</name>
    <dbReference type="NCBI Taxonomy" id="61149"/>
    <lineage>
        <taxon>Eukaryota</taxon>
        <taxon>Viridiplantae</taxon>
        <taxon>Streptophyta</taxon>
        <taxon>Embryophyta</taxon>
        <taxon>Tracheophyta</taxon>
        <taxon>Spermatophyta</taxon>
        <taxon>Magnoliopsida</taxon>
        <taxon>eudicotyledons</taxon>
        <taxon>Gunneridae</taxon>
        <taxon>Pentapetalae</taxon>
        <taxon>rosids</taxon>
        <taxon>fabids</taxon>
        <taxon>Malpighiales</taxon>
        <taxon>Rhizophoraceae</taxon>
        <taxon>Rhizophora</taxon>
    </lineage>
</organism>
<protein>
    <submittedName>
        <fullName evidence="1">Uncharacterized protein</fullName>
    </submittedName>
</protein>
<name>A0A2P2QJX6_RHIMU</name>
<evidence type="ECO:0000313" key="1">
    <source>
        <dbReference type="EMBL" id="MBX67292.1"/>
    </source>
</evidence>
<proteinExistence type="predicted"/>
<accession>A0A2P2QJX6</accession>